<dbReference type="PRINTS" id="PR01437">
    <property type="entry name" value="NUOXDRDTASE4"/>
</dbReference>
<evidence type="ECO:0000256" key="7">
    <source>
        <dbReference type="RuleBase" id="RU000320"/>
    </source>
</evidence>
<dbReference type="InterPro" id="IPR001750">
    <property type="entry name" value="ND/Mrp_TM"/>
</dbReference>
<protein>
    <submittedName>
        <fullName evidence="10">Na+/H+ antiporter subunit D</fullName>
    </submittedName>
</protein>
<feature type="transmembrane region" description="Helical" evidence="8">
    <location>
        <begin position="116"/>
        <end position="134"/>
    </location>
</feature>
<keyword evidence="5 8" id="KW-1133">Transmembrane helix</keyword>
<feature type="transmembrane region" description="Helical" evidence="8">
    <location>
        <begin position="140"/>
        <end position="158"/>
    </location>
</feature>
<dbReference type="EMBL" id="JALAZD010000001">
    <property type="protein sequence ID" value="MCI0126203.1"/>
    <property type="molecule type" value="Genomic_DNA"/>
</dbReference>
<dbReference type="Pfam" id="PF00361">
    <property type="entry name" value="Proton_antipo_M"/>
    <property type="match status" value="1"/>
</dbReference>
<feature type="transmembrane region" description="Helical" evidence="8">
    <location>
        <begin position="473"/>
        <end position="492"/>
    </location>
</feature>
<feature type="transmembrane region" description="Helical" evidence="8">
    <location>
        <begin position="77"/>
        <end position="104"/>
    </location>
</feature>
<comment type="subcellular location">
    <subcellularLocation>
        <location evidence="1">Cell membrane</location>
        <topology evidence="1">Multi-pass membrane protein</topology>
    </subcellularLocation>
    <subcellularLocation>
        <location evidence="7">Membrane</location>
        <topology evidence="7">Multi-pass membrane protein</topology>
    </subcellularLocation>
</comment>
<keyword evidence="3" id="KW-1003">Cell membrane</keyword>
<evidence type="ECO:0000313" key="11">
    <source>
        <dbReference type="Proteomes" id="UP001156140"/>
    </source>
</evidence>
<gene>
    <name evidence="10" type="ORF">ML536_05125</name>
</gene>
<dbReference type="InterPro" id="IPR050586">
    <property type="entry name" value="CPA3_Na-H_Antiporter_D"/>
</dbReference>
<dbReference type="GO" id="GO:0005886">
    <property type="term" value="C:plasma membrane"/>
    <property type="evidence" value="ECO:0007669"/>
    <property type="project" value="UniProtKB-SubCell"/>
</dbReference>
<evidence type="ECO:0000256" key="2">
    <source>
        <dbReference type="ARBA" id="ARBA00005346"/>
    </source>
</evidence>
<accession>A0AA41QKK8</accession>
<dbReference type="Proteomes" id="UP001156140">
    <property type="component" value="Unassembled WGS sequence"/>
</dbReference>
<dbReference type="InterPro" id="IPR003918">
    <property type="entry name" value="NADH_UbQ_OxRdtase"/>
</dbReference>
<feature type="transmembrane region" description="Helical" evidence="8">
    <location>
        <begin position="170"/>
        <end position="192"/>
    </location>
</feature>
<feature type="transmembrane region" description="Helical" evidence="8">
    <location>
        <begin position="37"/>
        <end position="57"/>
    </location>
</feature>
<dbReference type="PANTHER" id="PTHR42703">
    <property type="entry name" value="NADH DEHYDROGENASE"/>
    <property type="match status" value="1"/>
</dbReference>
<comment type="similarity">
    <text evidence="2">Belongs to the CPA3 antiporters (TC 2.A.63) subunit D family.</text>
</comment>
<keyword evidence="4 7" id="KW-0812">Transmembrane</keyword>
<evidence type="ECO:0000259" key="9">
    <source>
        <dbReference type="Pfam" id="PF00361"/>
    </source>
</evidence>
<evidence type="ECO:0000313" key="10">
    <source>
        <dbReference type="EMBL" id="MCI0126203.1"/>
    </source>
</evidence>
<feature type="transmembrane region" description="Helical" evidence="8">
    <location>
        <begin position="366"/>
        <end position="388"/>
    </location>
</feature>
<feature type="transmembrane region" description="Helical" evidence="8">
    <location>
        <begin position="419"/>
        <end position="439"/>
    </location>
</feature>
<keyword evidence="6 8" id="KW-0472">Membrane</keyword>
<dbReference type="RefSeq" id="WP_281735173.1">
    <property type="nucleotide sequence ID" value="NZ_JAKETQ010000001.1"/>
</dbReference>
<evidence type="ECO:0000256" key="5">
    <source>
        <dbReference type="ARBA" id="ARBA00022989"/>
    </source>
</evidence>
<dbReference type="GO" id="GO:0008137">
    <property type="term" value="F:NADH dehydrogenase (ubiquinone) activity"/>
    <property type="evidence" value="ECO:0007669"/>
    <property type="project" value="InterPro"/>
</dbReference>
<reference evidence="10" key="1">
    <citation type="submission" date="2022-03" db="EMBL/GenBank/DDBJ databases">
        <title>The complete genome sequence of a Methyloterrigena soli.</title>
        <authorList>
            <person name="Zi Z."/>
        </authorList>
    </citation>
    <scope>NUCLEOTIDE SEQUENCE</scope>
    <source>
        <strain evidence="10">M48</strain>
    </source>
</reference>
<feature type="transmembrane region" description="Helical" evidence="8">
    <location>
        <begin position="248"/>
        <end position="271"/>
    </location>
</feature>
<evidence type="ECO:0000256" key="6">
    <source>
        <dbReference type="ARBA" id="ARBA00023136"/>
    </source>
</evidence>
<dbReference type="GO" id="GO:0042773">
    <property type="term" value="P:ATP synthesis coupled electron transport"/>
    <property type="evidence" value="ECO:0007669"/>
    <property type="project" value="InterPro"/>
</dbReference>
<dbReference type="AlphaFoldDB" id="A0AA41QKK8"/>
<feature type="transmembrane region" description="Helical" evidence="8">
    <location>
        <begin position="12"/>
        <end position="30"/>
    </location>
</feature>
<sequence length="523" mass="54747">MIDTLTSAADWVVILPVVLCLAGAALLLMARHAGGYLAGFAMLVVLAVIVCNLQLFARVLAEGPLSMTMGRWLPPFGISFTADIMSAGFALAAAVVTLIVLLYVQMDPEGRDGTSGLYALILLLLAGVSGAFLTGDLFNLYVWFEVMLIASFGLMVIAGRDIQLDATIKYGFLNFLATSFFLAALGLLYGLVGTLNMADIIVSAPKANPAAMASVAALFLLAFGTKAAAFPVNAWLPASYHAPPPAISALFAGLLTKVGTYALLRTLVALLPGSREILEPAVAVIAILTLVIAPLGAIAETNLRRALGFIVIGGIGVVISGMAVPSLQGIAGSAVYIFHAILTMSALYLVAGLIERMTGETDTRRMGGLYAASAPVSILFLVLVFAAAGTPPFLGFWPKLLLLGAGTELSGLADGTLDWWAIAVIVALLLNAFLTLIAGTRLWAHIFWRQGHEGERSEEPNASLRRLGRAETWLGLVPAAALVALIVAAGLWPDLLLRSGTEAAQGLLDPQRYIAAVGLEQAP</sequence>
<feature type="transmembrane region" description="Helical" evidence="8">
    <location>
        <begin position="277"/>
        <end position="299"/>
    </location>
</feature>
<feature type="transmembrane region" description="Helical" evidence="8">
    <location>
        <begin position="306"/>
        <end position="324"/>
    </location>
</feature>
<feature type="domain" description="NADH:quinone oxidoreductase/Mrp antiporter transmembrane" evidence="9">
    <location>
        <begin position="135"/>
        <end position="410"/>
    </location>
</feature>
<evidence type="ECO:0000256" key="3">
    <source>
        <dbReference type="ARBA" id="ARBA00022475"/>
    </source>
</evidence>
<feature type="transmembrane region" description="Helical" evidence="8">
    <location>
        <begin position="212"/>
        <end position="236"/>
    </location>
</feature>
<keyword evidence="11" id="KW-1185">Reference proteome</keyword>
<evidence type="ECO:0000256" key="8">
    <source>
        <dbReference type="SAM" id="Phobius"/>
    </source>
</evidence>
<evidence type="ECO:0000256" key="1">
    <source>
        <dbReference type="ARBA" id="ARBA00004651"/>
    </source>
</evidence>
<organism evidence="10 11">
    <name type="scientific">Paradevosia shaoguanensis</name>
    <dbReference type="NCBI Taxonomy" id="1335043"/>
    <lineage>
        <taxon>Bacteria</taxon>
        <taxon>Pseudomonadati</taxon>
        <taxon>Pseudomonadota</taxon>
        <taxon>Alphaproteobacteria</taxon>
        <taxon>Hyphomicrobiales</taxon>
        <taxon>Devosiaceae</taxon>
        <taxon>Paradevosia</taxon>
    </lineage>
</organism>
<name>A0AA41QKK8_9HYPH</name>
<feature type="transmembrane region" description="Helical" evidence="8">
    <location>
        <begin position="330"/>
        <end position="354"/>
    </location>
</feature>
<dbReference type="PANTHER" id="PTHR42703:SF1">
    <property type="entry name" value="NA(+)_H(+) ANTIPORTER SUBUNIT D1"/>
    <property type="match status" value="1"/>
</dbReference>
<proteinExistence type="inferred from homology"/>
<evidence type="ECO:0000256" key="4">
    <source>
        <dbReference type="ARBA" id="ARBA00022692"/>
    </source>
</evidence>
<comment type="caution">
    <text evidence="10">The sequence shown here is derived from an EMBL/GenBank/DDBJ whole genome shotgun (WGS) entry which is preliminary data.</text>
</comment>